<dbReference type="Gene3D" id="3.20.20.80">
    <property type="entry name" value="Glycosidases"/>
    <property type="match status" value="1"/>
</dbReference>
<sequence>MVQNIKTTYWRSWLQWLSALTLSLVICLALFSSFSNRSNQPPAEIGWRNLAPTEIRGVWITNVASGILFTPWGIPRAIHQLAEMHFNTLYPVVWNRGETFYYSQALKQITGQTINPLLALTHPSEDPLSEMVRVGHHQHLRVLPWFEYGFMVPLTSPLAKQHPNWLTTRQNGSVRLSEGTFEGNEPAKGLLSRLLKGDAPAELGWLNPLHPSVQGLLLGLIEEVVERYDVDGIQLDDHFSWPVEFGYDDYTRSLYEAEHQGQSPPNNPADPNWIGWRAGKLTQFMNVIHARVKAKCASCIVSLSPNPAKFAYRFYLQDWLRWVKQSWVDELVVQIYRDEMFKFEGELRKGPLREAMERIPVSIGILTGTWRRPVPFAQIREQVESSRDRRFSGVSFFYWDTLWSYFTPESPKQRRRNFRELLP</sequence>
<organism evidence="4 5">
    <name type="scientific">Phormidesmis priestleyi</name>
    <dbReference type="NCBI Taxonomy" id="268141"/>
    <lineage>
        <taxon>Bacteria</taxon>
        <taxon>Bacillati</taxon>
        <taxon>Cyanobacteriota</taxon>
        <taxon>Cyanophyceae</taxon>
        <taxon>Leptolyngbyales</taxon>
        <taxon>Leptolyngbyaceae</taxon>
        <taxon>Phormidesmis</taxon>
    </lineage>
</organism>
<dbReference type="EMBL" id="QBMP01000133">
    <property type="protein sequence ID" value="PZO53213.1"/>
    <property type="molecule type" value="Genomic_DNA"/>
</dbReference>
<evidence type="ECO:0000313" key="4">
    <source>
        <dbReference type="EMBL" id="PZO53213.1"/>
    </source>
</evidence>
<evidence type="ECO:0000256" key="2">
    <source>
        <dbReference type="SAM" id="Phobius"/>
    </source>
</evidence>
<dbReference type="InterPro" id="IPR003790">
    <property type="entry name" value="GHL10"/>
</dbReference>
<feature type="transmembrane region" description="Helical" evidence="2">
    <location>
        <begin position="12"/>
        <end position="34"/>
    </location>
</feature>
<dbReference type="PANTHER" id="PTHR43405">
    <property type="entry name" value="GLYCOSYL HYDROLASE DIGH"/>
    <property type="match status" value="1"/>
</dbReference>
<dbReference type="InterPro" id="IPR017853">
    <property type="entry name" value="GH"/>
</dbReference>
<dbReference type="AlphaFoldDB" id="A0A2W4X7H3"/>
<dbReference type="SUPFAM" id="SSF51445">
    <property type="entry name" value="(Trans)glycosidases"/>
    <property type="match status" value="1"/>
</dbReference>
<protein>
    <recommendedName>
        <fullName evidence="3">Glycosyl hydrolase-like 10 domain-containing protein</fullName>
    </recommendedName>
</protein>
<reference evidence="5" key="1">
    <citation type="submission" date="2018-04" db="EMBL/GenBank/DDBJ databases">
        <authorList>
            <person name="Cornet L."/>
        </authorList>
    </citation>
    <scope>NUCLEOTIDE SEQUENCE [LARGE SCALE GENOMIC DNA]</scope>
</reference>
<keyword evidence="2" id="KW-0812">Transmembrane</keyword>
<dbReference type="Proteomes" id="UP000249794">
    <property type="component" value="Unassembled WGS sequence"/>
</dbReference>
<keyword evidence="2" id="KW-0472">Membrane</keyword>
<proteinExistence type="predicted"/>
<dbReference type="InterPro" id="IPR052177">
    <property type="entry name" value="Divisome_Glycosyl_Hydrolase"/>
</dbReference>
<evidence type="ECO:0000313" key="5">
    <source>
        <dbReference type="Proteomes" id="UP000249794"/>
    </source>
</evidence>
<name>A0A2W4X7H3_9CYAN</name>
<evidence type="ECO:0000259" key="3">
    <source>
        <dbReference type="Pfam" id="PF02638"/>
    </source>
</evidence>
<gene>
    <name evidence="4" type="ORF">DCF15_12940</name>
</gene>
<dbReference type="PANTHER" id="PTHR43405:SF1">
    <property type="entry name" value="GLYCOSYL HYDROLASE DIGH"/>
    <property type="match status" value="1"/>
</dbReference>
<accession>A0A2W4X7H3</accession>
<dbReference type="Pfam" id="PF02638">
    <property type="entry name" value="GHL10"/>
    <property type="match status" value="2"/>
</dbReference>
<feature type="domain" description="Glycosyl hydrolase-like 10" evidence="3">
    <location>
        <begin position="54"/>
        <end position="180"/>
    </location>
</feature>
<comment type="caution">
    <text evidence="4">The sequence shown here is derived from an EMBL/GenBank/DDBJ whole genome shotgun (WGS) entry which is preliminary data.</text>
</comment>
<keyword evidence="1" id="KW-0732">Signal</keyword>
<evidence type="ECO:0000256" key="1">
    <source>
        <dbReference type="ARBA" id="ARBA00022729"/>
    </source>
</evidence>
<feature type="domain" description="Glycosyl hydrolase-like 10" evidence="3">
    <location>
        <begin position="203"/>
        <end position="379"/>
    </location>
</feature>
<reference evidence="4 5" key="2">
    <citation type="submission" date="2018-06" db="EMBL/GenBank/DDBJ databases">
        <title>Metagenomic assembly of (sub)arctic Cyanobacteria and their associated microbiome from non-axenic cultures.</title>
        <authorList>
            <person name="Baurain D."/>
        </authorList>
    </citation>
    <scope>NUCLEOTIDE SEQUENCE [LARGE SCALE GENOMIC DNA]</scope>
    <source>
        <strain evidence="4">ULC027bin1</strain>
    </source>
</reference>
<keyword evidence="2" id="KW-1133">Transmembrane helix</keyword>